<sequence>MPVRRLPDSPNLDHLKAQAKDLRRDHSARSAMAAQRLREFLPRCRRLNDDAIFATALSQSEALLAIAREYGYPSWPRLKAHVEGPSPIDRWKTPQHELITDPTFRHAVDLIDAGDAAGLREWLRMHSALVHQHVTFEGGNYFHSATLLNFIAENPVRHGKLPSNIVEVTLAILEANPDAASRDETLMLVATGSVPRECGVQAQLIALLCRHGANPNGAAKAAAVLMEDASVAELVKHGAKMTPILATALGLPLEDLTDATAEDLQIALSVASQSGRVDAVLALLKAGANPNAYNPPGGHAHATPLHQAAGFGHLAAARALVEAGARPDMRDVLWNATPLEWARHEGRLEVARYLEMVGQA</sequence>
<dbReference type="Pfam" id="PF12796">
    <property type="entry name" value="Ank_2"/>
    <property type="match status" value="1"/>
</dbReference>
<dbReference type="InterPro" id="IPR002110">
    <property type="entry name" value="Ankyrin_rpt"/>
</dbReference>
<accession>I3ZFI1</accession>
<keyword evidence="1" id="KW-0677">Repeat</keyword>
<gene>
    <name evidence="4" type="ordered locus">Terro_1697</name>
</gene>
<dbReference type="KEGG" id="trs:Terro_1697"/>
<protein>
    <submittedName>
        <fullName evidence="4">Ankyrin repeat-containing protein</fullName>
    </submittedName>
</protein>
<evidence type="ECO:0000313" key="4">
    <source>
        <dbReference type="EMBL" id="AFL87999.1"/>
    </source>
</evidence>
<keyword evidence="5" id="KW-1185">Reference proteome</keyword>
<dbReference type="AlphaFoldDB" id="I3ZFI1"/>
<feature type="repeat" description="ANK" evidence="3">
    <location>
        <begin position="263"/>
        <end position="295"/>
    </location>
</feature>
<dbReference type="PROSITE" id="PS50297">
    <property type="entry name" value="ANK_REP_REGION"/>
    <property type="match status" value="1"/>
</dbReference>
<evidence type="ECO:0000256" key="3">
    <source>
        <dbReference type="PROSITE-ProRule" id="PRU00023"/>
    </source>
</evidence>
<dbReference type="PANTHER" id="PTHR24201">
    <property type="entry name" value="ANK_REP_REGION DOMAIN-CONTAINING PROTEIN"/>
    <property type="match status" value="1"/>
</dbReference>
<dbReference type="eggNOG" id="COG0666">
    <property type="taxonomic scope" value="Bacteria"/>
</dbReference>
<dbReference type="Proteomes" id="UP000006056">
    <property type="component" value="Chromosome"/>
</dbReference>
<dbReference type="HOGENOM" id="CLU_032709_0_0_0"/>
<dbReference type="STRING" id="926566.Terro_1697"/>
<feature type="repeat" description="ANK" evidence="3">
    <location>
        <begin position="300"/>
        <end position="332"/>
    </location>
</feature>
<evidence type="ECO:0000256" key="2">
    <source>
        <dbReference type="ARBA" id="ARBA00023043"/>
    </source>
</evidence>
<dbReference type="RefSeq" id="WP_014785568.1">
    <property type="nucleotide sequence ID" value="NC_018014.1"/>
</dbReference>
<dbReference type="EMBL" id="CP003379">
    <property type="protein sequence ID" value="AFL87999.1"/>
    <property type="molecule type" value="Genomic_DNA"/>
</dbReference>
<dbReference type="SMART" id="SM00248">
    <property type="entry name" value="ANK"/>
    <property type="match status" value="3"/>
</dbReference>
<dbReference type="InterPro" id="IPR036770">
    <property type="entry name" value="Ankyrin_rpt-contain_sf"/>
</dbReference>
<proteinExistence type="predicted"/>
<evidence type="ECO:0000313" key="5">
    <source>
        <dbReference type="Proteomes" id="UP000006056"/>
    </source>
</evidence>
<keyword evidence="2 3" id="KW-0040">ANK repeat</keyword>
<name>I3ZFI1_TERRK</name>
<dbReference type="PATRIC" id="fig|926566.3.peg.1677"/>
<dbReference type="OrthoDB" id="928522at2"/>
<dbReference type="Gene3D" id="1.25.40.20">
    <property type="entry name" value="Ankyrin repeat-containing domain"/>
    <property type="match status" value="1"/>
</dbReference>
<evidence type="ECO:0000256" key="1">
    <source>
        <dbReference type="ARBA" id="ARBA00022737"/>
    </source>
</evidence>
<dbReference type="PROSITE" id="PS50088">
    <property type="entry name" value="ANK_REPEAT"/>
    <property type="match status" value="2"/>
</dbReference>
<reference evidence="4 5" key="1">
    <citation type="submission" date="2012-06" db="EMBL/GenBank/DDBJ databases">
        <title>Complete genome of Terriglobus roseus DSM 18391.</title>
        <authorList>
            <consortium name="US DOE Joint Genome Institute (JGI-PGF)"/>
            <person name="Lucas S."/>
            <person name="Copeland A."/>
            <person name="Lapidus A."/>
            <person name="Glavina del Rio T."/>
            <person name="Dalin E."/>
            <person name="Tice H."/>
            <person name="Bruce D."/>
            <person name="Goodwin L."/>
            <person name="Pitluck S."/>
            <person name="Peters L."/>
            <person name="Mikhailova N."/>
            <person name="Munk A.C.C."/>
            <person name="Kyrpides N."/>
            <person name="Mavromatis K."/>
            <person name="Ivanova N."/>
            <person name="Brettin T."/>
            <person name="Detter J.C."/>
            <person name="Han C."/>
            <person name="Larimer F."/>
            <person name="Land M."/>
            <person name="Hauser L."/>
            <person name="Markowitz V."/>
            <person name="Cheng J.-F."/>
            <person name="Hugenholtz P."/>
            <person name="Woyke T."/>
            <person name="Wu D."/>
            <person name="Brambilla E."/>
            <person name="Klenk H.-P."/>
            <person name="Eisen J.A."/>
        </authorList>
    </citation>
    <scope>NUCLEOTIDE SEQUENCE [LARGE SCALE GENOMIC DNA]</scope>
    <source>
        <strain evidence="5">DSM 18391 / NRRL B-41598 / KBS 63</strain>
    </source>
</reference>
<organism evidence="4 5">
    <name type="scientific">Terriglobus roseus (strain DSM 18391 / NRRL B-41598 / KBS 63)</name>
    <dbReference type="NCBI Taxonomy" id="926566"/>
    <lineage>
        <taxon>Bacteria</taxon>
        <taxon>Pseudomonadati</taxon>
        <taxon>Acidobacteriota</taxon>
        <taxon>Terriglobia</taxon>
        <taxon>Terriglobales</taxon>
        <taxon>Acidobacteriaceae</taxon>
        <taxon>Terriglobus</taxon>
    </lineage>
</organism>
<dbReference type="SUPFAM" id="SSF48403">
    <property type="entry name" value="Ankyrin repeat"/>
    <property type="match status" value="1"/>
</dbReference>
<dbReference type="InterPro" id="IPR050776">
    <property type="entry name" value="Ank_Repeat/CDKN_Inhibitor"/>
</dbReference>